<dbReference type="PANTHER" id="PTHR45850">
    <property type="entry name" value="SORTING NEXIN FAMILY MEMBER"/>
    <property type="match status" value="1"/>
</dbReference>
<evidence type="ECO:0000313" key="2">
    <source>
        <dbReference type="EMBL" id="KAK7836013.1"/>
    </source>
</evidence>
<dbReference type="InterPro" id="IPR027267">
    <property type="entry name" value="AH/BAR_dom_sf"/>
</dbReference>
<dbReference type="GO" id="GO:0035091">
    <property type="term" value="F:phosphatidylinositol binding"/>
    <property type="evidence" value="ECO:0007669"/>
    <property type="project" value="InterPro"/>
</dbReference>
<keyword evidence="3" id="KW-1185">Reference proteome</keyword>
<protein>
    <recommendedName>
        <fullName evidence="1">Sorting nexin/Vps5-like C-terminal domain-containing protein</fullName>
    </recommendedName>
</protein>
<dbReference type="Proteomes" id="UP001488838">
    <property type="component" value="Unassembled WGS sequence"/>
</dbReference>
<dbReference type="InterPro" id="IPR015404">
    <property type="entry name" value="Vps5_C"/>
</dbReference>
<dbReference type="PANTHER" id="PTHR45850:SF4">
    <property type="entry name" value="SORTING NEXIN-6"/>
    <property type="match status" value="1"/>
</dbReference>
<sequence>MTKEEFTKMKQELEAEYLAIFKKTVAMHEVFLCRVAAHPILRKDLNFHVFLEYNQDLSVRGKNKKEKLEDFFKNMVKSADGVIVSGVKVKFSSASAADDYNRIGSSLYALGTQDSTDICKFFLKVSELFDKTRKIEARVSADEDLKLSDLLKYYLRESQAAKDLLYRRSRSLVDYENANKALDKARAKNKDVLQAETSQQLCCQKFEKISESAKQGTVDVHSVRAARCDGVMLILVFPFTELIDFKTRRVAAFRKNLVELAELELKHAKVVSLNI</sequence>
<dbReference type="Gene3D" id="1.20.1270.60">
    <property type="entry name" value="Arfaptin homology (AH) domain/BAR domain"/>
    <property type="match status" value="1"/>
</dbReference>
<dbReference type="GO" id="GO:0005829">
    <property type="term" value="C:cytosol"/>
    <property type="evidence" value="ECO:0007669"/>
    <property type="project" value="GOC"/>
</dbReference>
<dbReference type="AlphaFoldDB" id="A0AAW0K9T9"/>
<feature type="domain" description="Sorting nexin/Vps5-like C-terminal" evidence="1">
    <location>
        <begin position="66"/>
        <end position="205"/>
    </location>
</feature>
<name>A0AAW0K9T9_MYOGA</name>
<evidence type="ECO:0000259" key="1">
    <source>
        <dbReference type="Pfam" id="PF09325"/>
    </source>
</evidence>
<dbReference type="Gene3D" id="3.30.1520.10">
    <property type="entry name" value="Phox-like domain"/>
    <property type="match status" value="1"/>
</dbReference>
<dbReference type="GO" id="GO:0005768">
    <property type="term" value="C:endosome"/>
    <property type="evidence" value="ECO:0007669"/>
    <property type="project" value="TreeGrafter"/>
</dbReference>
<dbReference type="InterPro" id="IPR036871">
    <property type="entry name" value="PX_dom_sf"/>
</dbReference>
<reference evidence="2 3" key="1">
    <citation type="journal article" date="2023" name="bioRxiv">
        <title>Conserved and derived expression patterns and positive selection on dental genes reveal complex evolutionary context of ever-growing rodent molars.</title>
        <authorList>
            <person name="Calamari Z.T."/>
            <person name="Song A."/>
            <person name="Cohen E."/>
            <person name="Akter M."/>
            <person name="Roy R.D."/>
            <person name="Hallikas O."/>
            <person name="Christensen M.M."/>
            <person name="Li P."/>
            <person name="Marangoni P."/>
            <person name="Jernvall J."/>
            <person name="Klein O.D."/>
        </authorList>
    </citation>
    <scope>NUCLEOTIDE SEQUENCE [LARGE SCALE GENOMIC DNA]</scope>
    <source>
        <strain evidence="2">V071</strain>
    </source>
</reference>
<gene>
    <name evidence="2" type="ORF">U0070_004104</name>
</gene>
<organism evidence="2 3">
    <name type="scientific">Myodes glareolus</name>
    <name type="common">Bank vole</name>
    <name type="synonym">Clethrionomys glareolus</name>
    <dbReference type="NCBI Taxonomy" id="447135"/>
    <lineage>
        <taxon>Eukaryota</taxon>
        <taxon>Metazoa</taxon>
        <taxon>Chordata</taxon>
        <taxon>Craniata</taxon>
        <taxon>Vertebrata</taxon>
        <taxon>Euteleostomi</taxon>
        <taxon>Mammalia</taxon>
        <taxon>Eutheria</taxon>
        <taxon>Euarchontoglires</taxon>
        <taxon>Glires</taxon>
        <taxon>Rodentia</taxon>
        <taxon>Myomorpha</taxon>
        <taxon>Muroidea</taxon>
        <taxon>Cricetidae</taxon>
        <taxon>Arvicolinae</taxon>
        <taxon>Myodes</taxon>
    </lineage>
</organism>
<accession>A0AAW0K9T9</accession>
<evidence type="ECO:0000313" key="3">
    <source>
        <dbReference type="Proteomes" id="UP001488838"/>
    </source>
</evidence>
<dbReference type="EMBL" id="JBBHLL010000001">
    <property type="protein sequence ID" value="KAK7836013.1"/>
    <property type="molecule type" value="Genomic_DNA"/>
</dbReference>
<comment type="caution">
    <text evidence="2">The sequence shown here is derived from an EMBL/GenBank/DDBJ whole genome shotgun (WGS) entry which is preliminary data.</text>
</comment>
<dbReference type="Pfam" id="PF09325">
    <property type="entry name" value="Vps5"/>
    <property type="match status" value="1"/>
</dbReference>
<dbReference type="GO" id="GO:0042147">
    <property type="term" value="P:retrograde transport, endosome to Golgi"/>
    <property type="evidence" value="ECO:0007669"/>
    <property type="project" value="TreeGrafter"/>
</dbReference>
<proteinExistence type="predicted"/>